<evidence type="ECO:0000259" key="5">
    <source>
        <dbReference type="PROSITE" id="PS50968"/>
    </source>
</evidence>
<sequence>MSKLIVMPKLGLTMVEGKVSKWHKKEGDEVKKGDLLFEVETDKITNRVEADQDGILRKVFVQQGENAPVTAPVAILAGRGEDISSLCGGDTGKVEITATGTKEAAEKVKEVVSVTRKEGEYVKASPYAKSLAKEKSIDLAGINGTGEGGRILAKNVLEYVQENKVKISPTAAKMAKEMGVDVTAIDAKGRVMKEDILSAVGMGEEISAIEDKVEKVAPSNMRKVIAKRMLESWTTSPRVTYNMEVDVTGMKEFRDKLKDSFNKAGGKLTYNHILIKIASKALLEVPYLNASFDGEEIEFHHYVNIGLAVDVGEGLMVPNIKNVQDKSLLDIAVETEAMVTATREGTITPDNLSGGTFTISNIGMFGIDSFSPIINKPEVAILGINRIVEKPIALDGQIVIRPMMNLSLSADHSLVDGAMAARFLARFKEIIENPYLLLM</sequence>
<evidence type="ECO:0000256" key="2">
    <source>
        <dbReference type="ARBA" id="ARBA00022679"/>
    </source>
</evidence>
<feature type="domain" description="Peripheral subunit-binding (PSBD)" evidence="6">
    <location>
        <begin position="166"/>
        <end position="200"/>
    </location>
</feature>
<dbReference type="PANTHER" id="PTHR43178:SF5">
    <property type="entry name" value="LIPOAMIDE ACYLTRANSFERASE COMPONENT OF BRANCHED-CHAIN ALPHA-KETO ACID DEHYDROGENASE COMPLEX, MITOCHONDRIAL"/>
    <property type="match status" value="1"/>
</dbReference>
<proteinExistence type="inferred from homology"/>
<dbReference type="InterPro" id="IPR001078">
    <property type="entry name" value="2-oxoacid_DH_actylTfrase"/>
</dbReference>
<dbReference type="EC" id="2.3.1.-" evidence="4"/>
<comment type="similarity">
    <text evidence="4">Belongs to the 2-oxoacid dehydrogenase family.</text>
</comment>
<name>A0ABS6G9X9_9FIRM</name>
<dbReference type="PROSITE" id="PS50968">
    <property type="entry name" value="BIOTINYL_LIPOYL"/>
    <property type="match status" value="1"/>
</dbReference>
<evidence type="ECO:0000256" key="1">
    <source>
        <dbReference type="ARBA" id="ARBA00001938"/>
    </source>
</evidence>
<dbReference type="InterPro" id="IPR003016">
    <property type="entry name" value="2-oxoA_DH_lipoyl-BS"/>
</dbReference>
<reference evidence="7 8" key="1">
    <citation type="submission" date="2021-06" db="EMBL/GenBank/DDBJ databases">
        <authorList>
            <person name="Sun Q."/>
            <person name="Li D."/>
        </authorList>
    </citation>
    <scope>NUCLEOTIDE SEQUENCE [LARGE SCALE GENOMIC DNA]</scope>
    <source>
        <strain evidence="7 8">MSJ-5</strain>
    </source>
</reference>
<keyword evidence="8" id="KW-1185">Reference proteome</keyword>
<dbReference type="RefSeq" id="WP_216419559.1">
    <property type="nucleotide sequence ID" value="NZ_JAHLQK010000009.1"/>
</dbReference>
<keyword evidence="4" id="KW-0450">Lipoyl</keyword>
<protein>
    <recommendedName>
        <fullName evidence="4">Dihydrolipoamide acetyltransferase component of pyruvate dehydrogenase complex</fullName>
        <ecNumber evidence="4">2.3.1.-</ecNumber>
    </recommendedName>
</protein>
<dbReference type="Pfam" id="PF00364">
    <property type="entry name" value="Biotin_lipoyl"/>
    <property type="match status" value="1"/>
</dbReference>
<feature type="domain" description="Lipoyl-binding" evidence="5">
    <location>
        <begin position="2"/>
        <end position="77"/>
    </location>
</feature>
<evidence type="ECO:0000256" key="3">
    <source>
        <dbReference type="ARBA" id="ARBA00023315"/>
    </source>
</evidence>
<dbReference type="Pfam" id="PF00198">
    <property type="entry name" value="2-oxoacid_dh"/>
    <property type="match status" value="1"/>
</dbReference>
<dbReference type="InterPro" id="IPR004167">
    <property type="entry name" value="PSBD"/>
</dbReference>
<dbReference type="InterPro" id="IPR050743">
    <property type="entry name" value="2-oxoacid_DH_E2_comp"/>
</dbReference>
<dbReference type="Pfam" id="PF02817">
    <property type="entry name" value="E3_binding"/>
    <property type="match status" value="2"/>
</dbReference>
<evidence type="ECO:0000313" key="8">
    <source>
        <dbReference type="Proteomes" id="UP000779508"/>
    </source>
</evidence>
<keyword evidence="2 4" id="KW-0808">Transferase</keyword>
<dbReference type="Proteomes" id="UP000779508">
    <property type="component" value="Unassembled WGS sequence"/>
</dbReference>
<organism evidence="7 8">
    <name type="scientific">Alkaliphilus flagellatus</name>
    <dbReference type="NCBI Taxonomy" id="2841507"/>
    <lineage>
        <taxon>Bacteria</taxon>
        <taxon>Bacillati</taxon>
        <taxon>Bacillota</taxon>
        <taxon>Clostridia</taxon>
        <taxon>Peptostreptococcales</taxon>
        <taxon>Natronincolaceae</taxon>
        <taxon>Alkaliphilus</taxon>
    </lineage>
</organism>
<comment type="caution">
    <text evidence="7">The sequence shown here is derived from an EMBL/GenBank/DDBJ whole genome shotgun (WGS) entry which is preliminary data.</text>
</comment>
<dbReference type="PROSITE" id="PS00189">
    <property type="entry name" value="LIPOYL"/>
    <property type="match status" value="1"/>
</dbReference>
<dbReference type="PROSITE" id="PS51826">
    <property type="entry name" value="PSBD"/>
    <property type="match status" value="2"/>
</dbReference>
<dbReference type="PANTHER" id="PTHR43178">
    <property type="entry name" value="DIHYDROLIPOAMIDE ACETYLTRANSFERASE COMPONENT OF PYRUVATE DEHYDROGENASE COMPLEX"/>
    <property type="match status" value="1"/>
</dbReference>
<feature type="domain" description="Peripheral subunit-binding (PSBD)" evidence="6">
    <location>
        <begin position="123"/>
        <end position="160"/>
    </location>
</feature>
<evidence type="ECO:0000259" key="6">
    <source>
        <dbReference type="PROSITE" id="PS51826"/>
    </source>
</evidence>
<dbReference type="EMBL" id="JAHLQK010000009">
    <property type="protein sequence ID" value="MBU5678195.1"/>
    <property type="molecule type" value="Genomic_DNA"/>
</dbReference>
<keyword evidence="3 4" id="KW-0012">Acyltransferase</keyword>
<gene>
    <name evidence="7" type="ORF">KQI88_17435</name>
</gene>
<dbReference type="CDD" id="cd06849">
    <property type="entry name" value="lipoyl_domain"/>
    <property type="match status" value="1"/>
</dbReference>
<comment type="cofactor">
    <cofactor evidence="1 4">
        <name>(R)-lipoate</name>
        <dbReference type="ChEBI" id="CHEBI:83088"/>
    </cofactor>
</comment>
<evidence type="ECO:0000313" key="7">
    <source>
        <dbReference type="EMBL" id="MBU5678195.1"/>
    </source>
</evidence>
<accession>A0ABS6G9X9</accession>
<dbReference type="InterPro" id="IPR000089">
    <property type="entry name" value="Biotin_lipoyl"/>
</dbReference>
<evidence type="ECO:0000256" key="4">
    <source>
        <dbReference type="RuleBase" id="RU003423"/>
    </source>
</evidence>